<feature type="transmembrane region" description="Helical" evidence="6">
    <location>
        <begin position="87"/>
        <end position="104"/>
    </location>
</feature>
<feature type="transmembrane region" description="Helical" evidence="6">
    <location>
        <begin position="398"/>
        <end position="417"/>
    </location>
</feature>
<dbReference type="PANTHER" id="PTHR24064">
    <property type="entry name" value="SOLUTE CARRIER FAMILY 22 MEMBER"/>
    <property type="match status" value="1"/>
</dbReference>
<protein>
    <submittedName>
        <fullName evidence="9">Organic cation transporter protein-like</fullName>
    </submittedName>
</protein>
<reference evidence="9" key="1">
    <citation type="submission" date="2025-08" db="UniProtKB">
        <authorList>
            <consortium name="RefSeq"/>
        </authorList>
    </citation>
    <scope>IDENTIFICATION</scope>
    <source>
        <tissue evidence="9">Whole body</tissue>
    </source>
</reference>
<comment type="subcellular location">
    <subcellularLocation>
        <location evidence="1">Membrane</location>
        <topology evidence="1">Multi-pass membrane protein</topology>
    </subcellularLocation>
</comment>
<dbReference type="InterPro" id="IPR020846">
    <property type="entry name" value="MFS_dom"/>
</dbReference>
<dbReference type="SUPFAM" id="SSF103473">
    <property type="entry name" value="MFS general substrate transporter"/>
    <property type="match status" value="1"/>
</dbReference>
<dbReference type="RefSeq" id="XP_026496378.2">
    <property type="nucleotide sequence ID" value="XM_026640593.2"/>
</dbReference>
<evidence type="ECO:0000256" key="4">
    <source>
        <dbReference type="ARBA" id="ARBA00023136"/>
    </source>
</evidence>
<feature type="transmembrane region" description="Helical" evidence="6">
    <location>
        <begin position="172"/>
        <end position="192"/>
    </location>
</feature>
<organism evidence="8 9">
    <name type="scientific">Vanessa tameamea</name>
    <name type="common">Kamehameha butterfly</name>
    <dbReference type="NCBI Taxonomy" id="334116"/>
    <lineage>
        <taxon>Eukaryota</taxon>
        <taxon>Metazoa</taxon>
        <taxon>Ecdysozoa</taxon>
        <taxon>Arthropoda</taxon>
        <taxon>Hexapoda</taxon>
        <taxon>Insecta</taxon>
        <taxon>Pterygota</taxon>
        <taxon>Neoptera</taxon>
        <taxon>Endopterygota</taxon>
        <taxon>Lepidoptera</taxon>
        <taxon>Glossata</taxon>
        <taxon>Ditrysia</taxon>
        <taxon>Papilionoidea</taxon>
        <taxon>Nymphalidae</taxon>
        <taxon>Nymphalinae</taxon>
        <taxon>Vanessa</taxon>
    </lineage>
</organism>
<feature type="compositionally biased region" description="Polar residues" evidence="5">
    <location>
        <begin position="466"/>
        <end position="477"/>
    </location>
</feature>
<feature type="compositionally biased region" description="Basic and acidic residues" evidence="5">
    <location>
        <begin position="478"/>
        <end position="488"/>
    </location>
</feature>
<proteinExistence type="predicted"/>
<evidence type="ECO:0000256" key="6">
    <source>
        <dbReference type="SAM" id="Phobius"/>
    </source>
</evidence>
<keyword evidence="3 6" id="KW-1133">Transmembrane helix</keyword>
<feature type="transmembrane region" description="Helical" evidence="6">
    <location>
        <begin position="142"/>
        <end position="165"/>
    </location>
</feature>
<feature type="domain" description="Major facilitator superfamily (MFS) profile" evidence="7">
    <location>
        <begin position="18"/>
        <end position="451"/>
    </location>
</feature>
<dbReference type="Pfam" id="PF00083">
    <property type="entry name" value="Sugar_tr"/>
    <property type="match status" value="1"/>
</dbReference>
<dbReference type="GO" id="GO:0016020">
    <property type="term" value="C:membrane"/>
    <property type="evidence" value="ECO:0007669"/>
    <property type="project" value="UniProtKB-SubCell"/>
</dbReference>
<evidence type="ECO:0000256" key="5">
    <source>
        <dbReference type="SAM" id="MobiDB-lite"/>
    </source>
</evidence>
<sequence length="488" mass="55313">MVQINALIGNFGKYHIWLCIMIFLSKFFVAFHQMAILFLAPPVQYICPHNETCCDAPVYDKTEFTRTIVTEWNLICHKSWQKDFTQTVFQFGVLIGSLVFGLASDRFGRRLALLVAIILEMFTGLITAIMPEYWSFTVLRMFLGTAVGGVMVVSFVLLMEFIGCVHRETLSIIFHIPFIIGHIVLAVFGYYIRDYVHFQISISALSLAQLFYTCVLPESPRWLLSRNKTFKAIKIMEHIAKINNLPIHEIRREIETFQLDSVMIRRKQTVIDLLRNSYLRRNLLIMSFSWFVSGYCYYGVAQFISRLTGNIFLNVVTNGGGCLCGCILAIPLIKFMGRKILIISFNIASSICLITIVLIPEDIGTLIVSCVGDLFSFMAFIVLYLYCSEMFPTVVRNAAIGISSMMARFGSMIAPFVANFRIYGKWCAPVAFGVPPMIAAVLCIFLPETKGTELLMSIEESGTIDRNTYTPSRGRSTVSEEHNKESNY</sequence>
<evidence type="ECO:0000313" key="8">
    <source>
        <dbReference type="Proteomes" id="UP001652626"/>
    </source>
</evidence>
<feature type="transmembrane region" description="Helical" evidence="6">
    <location>
        <begin position="366"/>
        <end position="386"/>
    </location>
</feature>
<dbReference type="AlphaFoldDB" id="A0A8B8IH27"/>
<feature type="transmembrane region" description="Helical" evidence="6">
    <location>
        <begin position="16"/>
        <end position="40"/>
    </location>
</feature>
<dbReference type="PROSITE" id="PS50850">
    <property type="entry name" value="MFS"/>
    <property type="match status" value="1"/>
</dbReference>
<evidence type="ECO:0000256" key="2">
    <source>
        <dbReference type="ARBA" id="ARBA00022692"/>
    </source>
</evidence>
<accession>A0A8B8IH27</accession>
<feature type="transmembrane region" description="Helical" evidence="6">
    <location>
        <begin position="198"/>
        <end position="216"/>
    </location>
</feature>
<feature type="transmembrane region" description="Helical" evidence="6">
    <location>
        <begin position="423"/>
        <end position="446"/>
    </location>
</feature>
<evidence type="ECO:0000256" key="3">
    <source>
        <dbReference type="ARBA" id="ARBA00022989"/>
    </source>
</evidence>
<dbReference type="OrthoDB" id="5296287at2759"/>
<dbReference type="InterPro" id="IPR005828">
    <property type="entry name" value="MFS_sugar_transport-like"/>
</dbReference>
<dbReference type="OMA" id="FTQTVFQ"/>
<feature type="transmembrane region" description="Helical" evidence="6">
    <location>
        <begin position="283"/>
        <end position="305"/>
    </location>
</feature>
<dbReference type="GeneID" id="113400909"/>
<evidence type="ECO:0000256" key="1">
    <source>
        <dbReference type="ARBA" id="ARBA00004141"/>
    </source>
</evidence>
<gene>
    <name evidence="9" type="primary">LOC113400909</name>
</gene>
<dbReference type="CDD" id="cd17317">
    <property type="entry name" value="MFS_SLC22"/>
    <property type="match status" value="1"/>
</dbReference>
<evidence type="ECO:0000259" key="7">
    <source>
        <dbReference type="PROSITE" id="PS50850"/>
    </source>
</evidence>
<evidence type="ECO:0000313" key="9">
    <source>
        <dbReference type="RefSeq" id="XP_026496378.2"/>
    </source>
</evidence>
<dbReference type="GO" id="GO:0022857">
    <property type="term" value="F:transmembrane transporter activity"/>
    <property type="evidence" value="ECO:0007669"/>
    <property type="project" value="InterPro"/>
</dbReference>
<dbReference type="Proteomes" id="UP001652626">
    <property type="component" value="Chromosome 11"/>
</dbReference>
<keyword evidence="2 6" id="KW-0812">Transmembrane</keyword>
<feature type="region of interest" description="Disordered" evidence="5">
    <location>
        <begin position="466"/>
        <end position="488"/>
    </location>
</feature>
<name>A0A8B8IH27_VANTA</name>
<feature type="transmembrane region" description="Helical" evidence="6">
    <location>
        <begin position="111"/>
        <end position="130"/>
    </location>
</feature>
<keyword evidence="4 6" id="KW-0472">Membrane</keyword>
<feature type="transmembrane region" description="Helical" evidence="6">
    <location>
        <begin position="311"/>
        <end position="333"/>
    </location>
</feature>
<dbReference type="Gene3D" id="1.20.1250.20">
    <property type="entry name" value="MFS general substrate transporter like domains"/>
    <property type="match status" value="1"/>
</dbReference>
<dbReference type="InterPro" id="IPR036259">
    <property type="entry name" value="MFS_trans_sf"/>
</dbReference>
<feature type="transmembrane region" description="Helical" evidence="6">
    <location>
        <begin position="340"/>
        <end position="360"/>
    </location>
</feature>
<keyword evidence="8" id="KW-1185">Reference proteome</keyword>